<organism evidence="2 3">
    <name type="scientific">Pseudocohnilembus persalinus</name>
    <name type="common">Ciliate</name>
    <dbReference type="NCBI Taxonomy" id="266149"/>
    <lineage>
        <taxon>Eukaryota</taxon>
        <taxon>Sar</taxon>
        <taxon>Alveolata</taxon>
        <taxon>Ciliophora</taxon>
        <taxon>Intramacronucleata</taxon>
        <taxon>Oligohymenophorea</taxon>
        <taxon>Scuticociliatia</taxon>
        <taxon>Philasterida</taxon>
        <taxon>Pseudocohnilembidae</taxon>
        <taxon>Pseudocohnilembus</taxon>
    </lineage>
</organism>
<dbReference type="InterPro" id="IPR036273">
    <property type="entry name" value="CRAL/TRIO_N_dom_sf"/>
</dbReference>
<proteinExistence type="predicted"/>
<evidence type="ECO:0000313" key="2">
    <source>
        <dbReference type="EMBL" id="KRX11221.1"/>
    </source>
</evidence>
<protein>
    <submittedName>
        <fullName evidence="2">CRAL-TRIO domain</fullName>
    </submittedName>
</protein>
<dbReference type="PANTHER" id="PTHR46818:SF1">
    <property type="entry name" value="CHROMOSOME UNDETERMINED SCAFFOLD_125, WHOLE GENOME SHOTGUN SEQUENCE"/>
    <property type="match status" value="1"/>
</dbReference>
<reference evidence="2 3" key="1">
    <citation type="journal article" date="2015" name="Sci. Rep.">
        <title>Genome of the facultative scuticociliatosis pathogen Pseudocohnilembus persalinus provides insight into its virulence through horizontal gene transfer.</title>
        <authorList>
            <person name="Xiong J."/>
            <person name="Wang G."/>
            <person name="Cheng J."/>
            <person name="Tian M."/>
            <person name="Pan X."/>
            <person name="Warren A."/>
            <person name="Jiang C."/>
            <person name="Yuan D."/>
            <person name="Miao W."/>
        </authorList>
    </citation>
    <scope>NUCLEOTIDE SEQUENCE [LARGE SCALE GENOMIC DNA]</scope>
    <source>
        <strain evidence="2">36N120E</strain>
    </source>
</reference>
<dbReference type="AlphaFoldDB" id="A0A0V0RAC6"/>
<accession>A0A0V0RAC6</accession>
<dbReference type="SMART" id="SM00516">
    <property type="entry name" value="SEC14"/>
    <property type="match status" value="1"/>
</dbReference>
<dbReference type="SUPFAM" id="SSF52087">
    <property type="entry name" value="CRAL/TRIO domain"/>
    <property type="match status" value="1"/>
</dbReference>
<dbReference type="Proteomes" id="UP000054937">
    <property type="component" value="Unassembled WGS sequence"/>
</dbReference>
<dbReference type="InterPro" id="IPR001251">
    <property type="entry name" value="CRAL-TRIO_dom"/>
</dbReference>
<feature type="domain" description="CRAL-TRIO" evidence="1">
    <location>
        <begin position="122"/>
        <end position="283"/>
    </location>
</feature>
<dbReference type="EMBL" id="LDAU01000003">
    <property type="protein sequence ID" value="KRX11221.1"/>
    <property type="molecule type" value="Genomic_DNA"/>
</dbReference>
<dbReference type="Gene3D" id="3.40.525.10">
    <property type="entry name" value="CRAL-TRIO lipid binding domain"/>
    <property type="match status" value="1"/>
</dbReference>
<dbReference type="InterPro" id="IPR036865">
    <property type="entry name" value="CRAL-TRIO_dom_sf"/>
</dbReference>
<gene>
    <name evidence="2" type="ORF">PPERSA_07746</name>
</gene>
<name>A0A0V0RAC6_PSEPJ</name>
<dbReference type="PANTHER" id="PTHR46818">
    <property type="entry name" value="DOMAIN-CONTAINING PROTEIN, PUTATIVE-RELATED"/>
    <property type="match status" value="1"/>
</dbReference>
<comment type="caution">
    <text evidence="2">The sequence shown here is derived from an EMBL/GenBank/DDBJ whole genome shotgun (WGS) entry which is preliminary data.</text>
</comment>
<sequence length="399" mass="47094">MQDQKQQISFNSKNIYSQQEFPLIPPEAFRYFPTKQEQIEGEGASALRRIFEGQVEYSIFEKEQLQQLELAIRGQALKLTEWWSKCKKLRFLYANKFNIDKTIETIDKHQQWRNEILPLKITDTAMELIQTGAIYLHGHDNRFRPIIIIDISKLKKNVKLETICEGMTYFFEFILENVFLPGQIENWIVILDLKKCGATQLPINNIKGLMSFLQSNYRSRMYKCYIVNSTWTITGVWKMVKQFLMQNTINKIKFESNEPKGLFEHCHPSQVEQQYGGTAPNKNNNYWPAERPSKLFWIPSDEPEKILVSSEQYINQYRNNKLDGNKIALEQLVEPDNYQLKLKYIQEPILNENGRSLDKQTNQNHAFNFRKGNLQIEDIVQEKEISQKLMIVNAKEYLE</sequence>
<dbReference type="CDD" id="cd00170">
    <property type="entry name" value="SEC14"/>
    <property type="match status" value="1"/>
</dbReference>
<keyword evidence="3" id="KW-1185">Reference proteome</keyword>
<evidence type="ECO:0000259" key="1">
    <source>
        <dbReference type="PROSITE" id="PS50191"/>
    </source>
</evidence>
<dbReference type="InParanoid" id="A0A0V0RAC6"/>
<dbReference type="SUPFAM" id="SSF46938">
    <property type="entry name" value="CRAL/TRIO N-terminal domain"/>
    <property type="match status" value="1"/>
</dbReference>
<evidence type="ECO:0000313" key="3">
    <source>
        <dbReference type="Proteomes" id="UP000054937"/>
    </source>
</evidence>
<dbReference type="PROSITE" id="PS50191">
    <property type="entry name" value="CRAL_TRIO"/>
    <property type="match status" value="1"/>
</dbReference>
<dbReference type="Pfam" id="PF00650">
    <property type="entry name" value="CRAL_TRIO"/>
    <property type="match status" value="1"/>
</dbReference>
<dbReference type="OrthoDB" id="75724at2759"/>
<dbReference type="OMA" id="NFWPPHE"/>